<dbReference type="GO" id="GO:0008902">
    <property type="term" value="F:hydroxymethylpyrimidine kinase activity"/>
    <property type="evidence" value="ECO:0007669"/>
    <property type="project" value="UniProtKB-EC"/>
</dbReference>
<evidence type="ECO:0000256" key="2">
    <source>
        <dbReference type="ARBA" id="ARBA00000565"/>
    </source>
</evidence>
<dbReference type="PANTHER" id="PTHR20858:SF17">
    <property type="entry name" value="HYDROXYMETHYLPYRIMIDINE_PHOSPHOMETHYLPYRIMIDINE KINASE THI20-RELATED"/>
    <property type="match status" value="1"/>
</dbReference>
<feature type="domain" description="Thiaminase-2/PQQC" evidence="7">
    <location>
        <begin position="295"/>
        <end position="474"/>
    </location>
</feature>
<dbReference type="CDD" id="cd19365">
    <property type="entry name" value="TenA_C-like"/>
    <property type="match status" value="1"/>
</dbReference>
<gene>
    <name evidence="9" type="primary">thiD</name>
    <name evidence="9" type="ORF">ACFOYW_10805</name>
</gene>
<dbReference type="RefSeq" id="WP_390228943.1">
    <property type="nucleotide sequence ID" value="NZ_JBHSCN010000005.1"/>
</dbReference>
<dbReference type="Pfam" id="PF08543">
    <property type="entry name" value="Phos_pyr_kin"/>
    <property type="match status" value="1"/>
</dbReference>
<dbReference type="InterPro" id="IPR004399">
    <property type="entry name" value="HMP/HMP-P_kinase_dom"/>
</dbReference>
<evidence type="ECO:0000256" key="4">
    <source>
        <dbReference type="ARBA" id="ARBA00004769"/>
    </source>
</evidence>
<evidence type="ECO:0000313" key="9">
    <source>
        <dbReference type="EMBL" id="MFC4243866.1"/>
    </source>
</evidence>
<name>A0ABV8Q657_9MICO</name>
<reference evidence="10" key="1">
    <citation type="journal article" date="2019" name="Int. J. Syst. Evol. Microbiol.">
        <title>The Global Catalogue of Microorganisms (GCM) 10K type strain sequencing project: providing services to taxonomists for standard genome sequencing and annotation.</title>
        <authorList>
            <consortium name="The Broad Institute Genomics Platform"/>
            <consortium name="The Broad Institute Genome Sequencing Center for Infectious Disease"/>
            <person name="Wu L."/>
            <person name="Ma J."/>
        </authorList>
    </citation>
    <scope>NUCLEOTIDE SEQUENCE [LARGE SCALE GENOMIC DNA]</scope>
    <source>
        <strain evidence="10">CGMCC 1.10363</strain>
    </source>
</reference>
<evidence type="ECO:0000313" key="10">
    <source>
        <dbReference type="Proteomes" id="UP001595900"/>
    </source>
</evidence>
<evidence type="ECO:0000259" key="8">
    <source>
        <dbReference type="Pfam" id="PF08543"/>
    </source>
</evidence>
<keyword evidence="10" id="KW-1185">Reference proteome</keyword>
<comment type="caution">
    <text evidence="9">The sequence shown here is derived from an EMBL/GenBank/DDBJ whole genome shotgun (WGS) entry which is preliminary data.</text>
</comment>
<dbReference type="Gene3D" id="1.20.910.10">
    <property type="entry name" value="Heme oxygenase-like"/>
    <property type="match status" value="1"/>
</dbReference>
<dbReference type="SUPFAM" id="SSF48613">
    <property type="entry name" value="Heme oxygenase-like"/>
    <property type="match status" value="1"/>
</dbReference>
<comment type="function">
    <text evidence="3">Catalyzes the phosphorylation of hydroxymethylpyrimidine phosphate (HMP-P) to HMP-PP, and of HMP to HMP-P.</text>
</comment>
<keyword evidence="9" id="KW-0808">Transferase</keyword>
<evidence type="ECO:0000256" key="5">
    <source>
        <dbReference type="ARBA" id="ARBA00022977"/>
    </source>
</evidence>
<comment type="pathway">
    <text evidence="4">Cofactor biosynthesis; thiamine diphosphate biosynthesis; 4-amino-2-methyl-5-diphosphomethylpyrimidine from 5-amino-1-(5-phospho-D-ribosyl)imidazole: step 3/3.</text>
</comment>
<feature type="domain" description="Pyridoxamine kinase/Phosphomethylpyrimidine kinase" evidence="8">
    <location>
        <begin position="16"/>
        <end position="263"/>
    </location>
</feature>
<dbReference type="InterPro" id="IPR004305">
    <property type="entry name" value="Thiaminase-2/PQQC"/>
</dbReference>
<keyword evidence="5" id="KW-0784">Thiamine biosynthesis</keyword>
<dbReference type="InterPro" id="IPR016084">
    <property type="entry name" value="Haem_Oase-like_multi-hlx"/>
</dbReference>
<dbReference type="EC" id="2.7.4.7" evidence="9"/>
<dbReference type="InterPro" id="IPR029056">
    <property type="entry name" value="Ribokinase-like"/>
</dbReference>
<evidence type="ECO:0000259" key="7">
    <source>
        <dbReference type="Pfam" id="PF03070"/>
    </source>
</evidence>
<dbReference type="PANTHER" id="PTHR20858">
    <property type="entry name" value="PHOSPHOMETHYLPYRIMIDINE KINASE"/>
    <property type="match status" value="1"/>
</dbReference>
<dbReference type="InterPro" id="IPR013749">
    <property type="entry name" value="PM/HMP-P_kinase-1"/>
</dbReference>
<comment type="catalytic activity">
    <reaction evidence="1">
        <text>4-amino-5-hydroxymethyl-2-methylpyrimidine + ATP = 4-amino-2-methyl-5-(phosphooxymethyl)pyrimidine + ADP + H(+)</text>
        <dbReference type="Rhea" id="RHEA:23096"/>
        <dbReference type="ChEBI" id="CHEBI:15378"/>
        <dbReference type="ChEBI" id="CHEBI:16892"/>
        <dbReference type="ChEBI" id="CHEBI:30616"/>
        <dbReference type="ChEBI" id="CHEBI:58354"/>
        <dbReference type="ChEBI" id="CHEBI:456216"/>
        <dbReference type="EC" id="2.7.1.49"/>
    </reaction>
</comment>
<proteinExistence type="predicted"/>
<sequence length="477" mass="50556">MTSSTTPRVLSIAGSDPSGGAGVQADLKSIAANGGYGMAAIAALTAQNTVGVTGVHVPPPEFLRLQLDTVADDIRIDAVKIGMLAEASVIDVVADWLARRRPPIVVLDPVMVATSGARLLAPAAEDALRRLLRHADVVTPNLPELAVLAGEPEASGWNDALAQAARLATEHGVRVLVTGGHLGGASSPDALVKPGGAITEFPGARLETAATHGTGCSLSSALATRRARGEAWEIAIDTAKTWLTDAMRAGSALAVGHGNGPVDHFARLHDEQPEDHAAAWWRDCADIRAQIDALPFVTSLGDGTLDRERFRSYLAQDALYLREYAKVLGRASALAPSPEEELFWARCARGCLESELQLHTSWLGAERGGCTPLSRVNRAYLDHLSAAGPDYGTIVAAVLPCFWIYRDVGERLAARSHPEHPYAAWLATYADPSFAESTMAAIRWAGLAATRTDAGGRARMARAFRLSAHHELAFFAQ</sequence>
<organism evidence="9 10">
    <name type="scientific">Gryllotalpicola reticulitermitis</name>
    <dbReference type="NCBI Taxonomy" id="1184153"/>
    <lineage>
        <taxon>Bacteria</taxon>
        <taxon>Bacillati</taxon>
        <taxon>Actinomycetota</taxon>
        <taxon>Actinomycetes</taxon>
        <taxon>Micrococcales</taxon>
        <taxon>Microbacteriaceae</taxon>
        <taxon>Gryllotalpicola</taxon>
    </lineage>
</organism>
<dbReference type="Proteomes" id="UP001595900">
    <property type="component" value="Unassembled WGS sequence"/>
</dbReference>
<evidence type="ECO:0000256" key="3">
    <source>
        <dbReference type="ARBA" id="ARBA00003848"/>
    </source>
</evidence>
<protein>
    <submittedName>
        <fullName evidence="9">Bifunctional hydroxymethylpyrimidine kinase/phosphomethylpyrimidine kinase</fullName>
        <ecNumber evidence="9">2.7.1.49</ecNumber>
        <ecNumber evidence="9">2.7.4.7</ecNumber>
    </submittedName>
</protein>
<dbReference type="CDD" id="cd01169">
    <property type="entry name" value="HMPP_kinase"/>
    <property type="match status" value="1"/>
</dbReference>
<dbReference type="Pfam" id="PF03070">
    <property type="entry name" value="TENA_THI-4"/>
    <property type="match status" value="1"/>
</dbReference>
<dbReference type="EC" id="2.7.1.49" evidence="9"/>
<dbReference type="GO" id="GO:0008972">
    <property type="term" value="F:phosphomethylpyrimidine kinase activity"/>
    <property type="evidence" value="ECO:0007669"/>
    <property type="project" value="UniProtKB-EC"/>
</dbReference>
<accession>A0ABV8Q657</accession>
<dbReference type="EMBL" id="JBHSCN010000005">
    <property type="protein sequence ID" value="MFC4243866.1"/>
    <property type="molecule type" value="Genomic_DNA"/>
</dbReference>
<comment type="catalytic activity">
    <reaction evidence="2">
        <text>4-amino-2-methyl-5-(phosphooxymethyl)pyrimidine + ATP = 4-amino-2-methyl-5-(diphosphooxymethyl)pyrimidine + ADP</text>
        <dbReference type="Rhea" id="RHEA:19893"/>
        <dbReference type="ChEBI" id="CHEBI:30616"/>
        <dbReference type="ChEBI" id="CHEBI:57841"/>
        <dbReference type="ChEBI" id="CHEBI:58354"/>
        <dbReference type="ChEBI" id="CHEBI:456216"/>
        <dbReference type="EC" id="2.7.4.7"/>
    </reaction>
</comment>
<evidence type="ECO:0000256" key="1">
    <source>
        <dbReference type="ARBA" id="ARBA00000151"/>
    </source>
</evidence>
<keyword evidence="9" id="KW-0418">Kinase</keyword>
<evidence type="ECO:0000256" key="6">
    <source>
        <dbReference type="SAM" id="MobiDB-lite"/>
    </source>
</evidence>
<dbReference type="Gene3D" id="3.40.1190.20">
    <property type="match status" value="1"/>
</dbReference>
<feature type="region of interest" description="Disordered" evidence="6">
    <location>
        <begin position="1"/>
        <end position="20"/>
    </location>
</feature>
<dbReference type="SUPFAM" id="SSF53613">
    <property type="entry name" value="Ribokinase-like"/>
    <property type="match status" value="1"/>
</dbReference>
<dbReference type="NCBIfam" id="TIGR00097">
    <property type="entry name" value="HMP-P_kinase"/>
    <property type="match status" value="1"/>
</dbReference>